<sequence>MDLLQSVTRHIDLKDRRTLYIALTGPIVAYFALRTLSVLATARSRSNNNAGILASPRRAMGSLAKKQLDDLPYPPDALPGGRDVESPYGSIRVYEWGPEGGRRVLLVHALAPMAKLLVEQGYRVMLFDLFGRGYSDTPDPELYPQDVRLFTSQVLLVLSSSPLSWTGSETRVTLIGYSLGGGISAAFTSYLPHLVESLVLIAPSGLIRHHHISQSSRLLYGSLLPQSLVNYYVRKRLGGDPETKPATTNTTPLPAKAIEAEVPEHPALAADSSVPLFVDRPGISPAKAVAWQLDAHPGFLQAFISSIRYAPIRDEHERWSIIGLRQEAARSASAQDAKDESLKEGKVLILLGKQDQVIVAAEVEEDATVALGKENVECVTLHGGHDVPIINARGCVDAILGFLR</sequence>
<dbReference type="PANTHER" id="PTHR43798">
    <property type="entry name" value="MONOACYLGLYCEROL LIPASE"/>
    <property type="match status" value="1"/>
</dbReference>
<dbReference type="AlphaFoldDB" id="A0AAE0WNK5"/>
<reference evidence="3" key="1">
    <citation type="submission" date="2023-07" db="EMBL/GenBank/DDBJ databases">
        <title>Black Yeasts Isolated from many extreme environments.</title>
        <authorList>
            <person name="Coleine C."/>
            <person name="Stajich J.E."/>
            <person name="Selbmann L."/>
        </authorList>
    </citation>
    <scope>NUCLEOTIDE SEQUENCE</scope>
    <source>
        <strain evidence="3">CCFEE 5485</strain>
    </source>
</reference>
<comment type="caution">
    <text evidence="3">The sequence shown here is derived from an EMBL/GenBank/DDBJ whole genome shotgun (WGS) entry which is preliminary data.</text>
</comment>
<dbReference type="SUPFAM" id="SSF53474">
    <property type="entry name" value="alpha/beta-Hydrolases"/>
    <property type="match status" value="1"/>
</dbReference>
<dbReference type="InterPro" id="IPR000073">
    <property type="entry name" value="AB_hydrolase_1"/>
</dbReference>
<keyword evidence="1" id="KW-0472">Membrane</keyword>
<keyword evidence="1" id="KW-1133">Transmembrane helix</keyword>
<gene>
    <name evidence="3" type="ORF">LTR78_005331</name>
</gene>
<feature type="domain" description="AB hydrolase-1" evidence="2">
    <location>
        <begin position="113"/>
        <end position="387"/>
    </location>
</feature>
<dbReference type="EMBL" id="JAUTXT010000017">
    <property type="protein sequence ID" value="KAK3674987.1"/>
    <property type="molecule type" value="Genomic_DNA"/>
</dbReference>
<keyword evidence="1" id="KW-0812">Transmembrane</keyword>
<dbReference type="GO" id="GO:0016020">
    <property type="term" value="C:membrane"/>
    <property type="evidence" value="ECO:0007669"/>
    <property type="project" value="TreeGrafter"/>
</dbReference>
<dbReference type="Gene3D" id="3.40.50.1820">
    <property type="entry name" value="alpha/beta hydrolase"/>
    <property type="match status" value="1"/>
</dbReference>
<dbReference type="InterPro" id="IPR029058">
    <property type="entry name" value="AB_hydrolase_fold"/>
</dbReference>
<evidence type="ECO:0000313" key="4">
    <source>
        <dbReference type="Proteomes" id="UP001274830"/>
    </source>
</evidence>
<evidence type="ECO:0000313" key="3">
    <source>
        <dbReference type="EMBL" id="KAK3674987.1"/>
    </source>
</evidence>
<protein>
    <recommendedName>
        <fullName evidence="2">AB hydrolase-1 domain-containing protein</fullName>
    </recommendedName>
</protein>
<feature type="transmembrane region" description="Helical" evidence="1">
    <location>
        <begin position="20"/>
        <end position="40"/>
    </location>
</feature>
<accession>A0AAE0WNK5</accession>
<evidence type="ECO:0000256" key="1">
    <source>
        <dbReference type="SAM" id="Phobius"/>
    </source>
</evidence>
<dbReference type="Pfam" id="PF00561">
    <property type="entry name" value="Abhydrolase_1"/>
    <property type="match status" value="1"/>
</dbReference>
<organism evidence="3 4">
    <name type="scientific">Recurvomyces mirabilis</name>
    <dbReference type="NCBI Taxonomy" id="574656"/>
    <lineage>
        <taxon>Eukaryota</taxon>
        <taxon>Fungi</taxon>
        <taxon>Dikarya</taxon>
        <taxon>Ascomycota</taxon>
        <taxon>Pezizomycotina</taxon>
        <taxon>Dothideomycetes</taxon>
        <taxon>Dothideomycetidae</taxon>
        <taxon>Mycosphaerellales</taxon>
        <taxon>Teratosphaeriaceae</taxon>
        <taxon>Recurvomyces</taxon>
    </lineage>
</organism>
<dbReference type="PANTHER" id="PTHR43798:SF33">
    <property type="entry name" value="HYDROLASE, PUTATIVE (AFU_ORTHOLOGUE AFUA_2G14860)-RELATED"/>
    <property type="match status" value="1"/>
</dbReference>
<dbReference type="PRINTS" id="PR00111">
    <property type="entry name" value="ABHYDROLASE"/>
</dbReference>
<name>A0AAE0WNK5_9PEZI</name>
<evidence type="ECO:0000259" key="2">
    <source>
        <dbReference type="Pfam" id="PF00561"/>
    </source>
</evidence>
<dbReference type="Proteomes" id="UP001274830">
    <property type="component" value="Unassembled WGS sequence"/>
</dbReference>
<dbReference type="InterPro" id="IPR050266">
    <property type="entry name" value="AB_hydrolase_sf"/>
</dbReference>
<keyword evidence="4" id="KW-1185">Reference proteome</keyword>
<proteinExistence type="predicted"/>